<sequence>MSSDMLLDVEFALALVVAGCFALVVKIYRKKNKRSEKEDEDTNWI</sequence>
<feature type="transmembrane region" description="Helical" evidence="1">
    <location>
        <begin position="6"/>
        <end position="28"/>
    </location>
</feature>
<dbReference type="Proteomes" id="UP000601055">
    <property type="component" value="Unassembled WGS sequence"/>
</dbReference>
<reference evidence="2" key="1">
    <citation type="submission" date="2019-11" db="EMBL/GenBank/DDBJ databases">
        <title>Description of Pedobacter sp. LMG 31464T.</title>
        <authorList>
            <person name="Carlier A."/>
            <person name="Qi S."/>
            <person name="Vandamme P."/>
        </authorList>
    </citation>
    <scope>NUCLEOTIDE SEQUENCE</scope>
    <source>
        <strain evidence="2">LMG 31464</strain>
    </source>
</reference>
<evidence type="ECO:0000313" key="3">
    <source>
        <dbReference type="Proteomes" id="UP000601055"/>
    </source>
</evidence>
<keyword evidence="1" id="KW-1133">Transmembrane helix</keyword>
<dbReference type="RefSeq" id="WP_182923435.1">
    <property type="nucleotide sequence ID" value="NZ_WNXD01000002.1"/>
</dbReference>
<organism evidence="2 3">
    <name type="scientific">Pedobacter planticolens</name>
    <dbReference type="NCBI Taxonomy" id="2679964"/>
    <lineage>
        <taxon>Bacteria</taxon>
        <taxon>Pseudomonadati</taxon>
        <taxon>Bacteroidota</taxon>
        <taxon>Sphingobacteriia</taxon>
        <taxon>Sphingobacteriales</taxon>
        <taxon>Sphingobacteriaceae</taxon>
        <taxon>Pedobacter</taxon>
    </lineage>
</organism>
<dbReference type="EMBL" id="WNXD01000002">
    <property type="protein sequence ID" value="MBB2146797.1"/>
    <property type="molecule type" value="Genomic_DNA"/>
</dbReference>
<comment type="caution">
    <text evidence="2">The sequence shown here is derived from an EMBL/GenBank/DDBJ whole genome shotgun (WGS) entry which is preliminary data.</text>
</comment>
<keyword evidence="3" id="KW-1185">Reference proteome</keyword>
<dbReference type="AlphaFoldDB" id="A0A923E3K7"/>
<evidence type="ECO:0000256" key="1">
    <source>
        <dbReference type="SAM" id="Phobius"/>
    </source>
</evidence>
<gene>
    <name evidence="2" type="ORF">GM921_14940</name>
</gene>
<keyword evidence="1" id="KW-0812">Transmembrane</keyword>
<protein>
    <submittedName>
        <fullName evidence="2">Uncharacterized protein</fullName>
    </submittedName>
</protein>
<keyword evidence="1" id="KW-0472">Membrane</keyword>
<proteinExistence type="predicted"/>
<name>A0A923E3K7_9SPHI</name>
<accession>A0A923E3K7</accession>
<evidence type="ECO:0000313" key="2">
    <source>
        <dbReference type="EMBL" id="MBB2146797.1"/>
    </source>
</evidence>